<gene>
    <name evidence="13 15" type="primary">cysC</name>
    <name evidence="12" type="synonym">cysN</name>
    <name evidence="16" type="ORF">BST11_22880</name>
    <name evidence="15" type="ORF">H7K38_23770</name>
</gene>
<dbReference type="FunFam" id="3.40.50.300:FF:000119">
    <property type="entry name" value="Sulfate adenylyltransferase subunit 1"/>
    <property type="match status" value="1"/>
</dbReference>
<keyword evidence="13" id="KW-0597">Phosphoprotein</keyword>
<dbReference type="NCBIfam" id="TIGR00455">
    <property type="entry name" value="apsK"/>
    <property type="match status" value="1"/>
</dbReference>
<dbReference type="Pfam" id="PF22594">
    <property type="entry name" value="GTP-eEF1A_C"/>
    <property type="match status" value="1"/>
</dbReference>
<feature type="binding site" evidence="12">
    <location>
        <begin position="146"/>
        <end position="149"/>
    </location>
    <ligand>
        <name>GTP</name>
        <dbReference type="ChEBI" id="CHEBI:37565"/>
    </ligand>
</feature>
<evidence type="ECO:0000256" key="1">
    <source>
        <dbReference type="ARBA" id="ARBA00001823"/>
    </source>
</evidence>
<comment type="similarity">
    <text evidence="4">In the N-terminal section; belongs to the TRAFAC class translation factor GTPase superfamily. Classic translation factor GTPase family. CysN/NodQ subfamily.</text>
</comment>
<comment type="similarity">
    <text evidence="3">In the C-terminal section; belongs to the APS kinase family.</text>
</comment>
<comment type="subunit">
    <text evidence="12">Heterodimer composed of CysD, the smaller subunit, and CysN.</text>
</comment>
<dbReference type="Gene3D" id="2.40.30.10">
    <property type="entry name" value="Translation factors"/>
    <property type="match status" value="2"/>
</dbReference>
<dbReference type="PRINTS" id="PR00315">
    <property type="entry name" value="ELONGATNFCT"/>
</dbReference>
<feature type="domain" description="Tr-type G" evidence="14">
    <location>
        <begin position="5"/>
        <end position="220"/>
    </location>
</feature>
<comment type="pathway">
    <text evidence="13">Sulfur metabolism; hydrogen sulfide biosynthesis; sulfite from sulfate: step 2/3.</text>
</comment>
<reference evidence="15" key="3">
    <citation type="journal article" date="2022" name="BMC Genomics">
        <title>Comparative genome analysis of mycobacteria focusing on tRNA and non-coding RNA.</title>
        <authorList>
            <person name="Behra P.R.K."/>
            <person name="Pettersson B.M.F."/>
            <person name="Ramesh M."/>
            <person name="Das S."/>
            <person name="Dasgupta S."/>
            <person name="Kirsebom L.A."/>
        </authorList>
    </citation>
    <scope>NUCLEOTIDE SEQUENCE</scope>
    <source>
        <strain evidence="15">CCUG 55640</strain>
    </source>
</reference>
<dbReference type="InterPro" id="IPR050100">
    <property type="entry name" value="TRAFAC_GTPase_members"/>
</dbReference>
<dbReference type="InterPro" id="IPR027417">
    <property type="entry name" value="P-loop_NTPase"/>
</dbReference>
<dbReference type="CDD" id="cd04166">
    <property type="entry name" value="CysN_ATPS"/>
    <property type="match status" value="1"/>
</dbReference>
<evidence type="ECO:0000256" key="9">
    <source>
        <dbReference type="ARBA" id="ARBA00023134"/>
    </source>
</evidence>
<dbReference type="GO" id="GO:0005525">
    <property type="term" value="F:GTP binding"/>
    <property type="evidence" value="ECO:0007669"/>
    <property type="project" value="UniProtKB-UniRule"/>
</dbReference>
<keyword evidence="6 12" id="KW-0548">Nucleotidyltransferase</keyword>
<evidence type="ECO:0000256" key="4">
    <source>
        <dbReference type="ARBA" id="ARBA00007237"/>
    </source>
</evidence>
<feature type="binding site" evidence="13">
    <location>
        <begin position="452"/>
        <end position="459"/>
    </location>
    <ligand>
        <name>ATP</name>
        <dbReference type="ChEBI" id="CHEBI:30616"/>
    </ligand>
</feature>
<evidence type="ECO:0000313" key="18">
    <source>
        <dbReference type="Proteomes" id="UP001141650"/>
    </source>
</evidence>
<dbReference type="EC" id="2.7.1.25" evidence="13"/>
<dbReference type="CDD" id="cd04095">
    <property type="entry name" value="CysN_NoDQ_III"/>
    <property type="match status" value="1"/>
</dbReference>
<evidence type="ECO:0000256" key="10">
    <source>
        <dbReference type="ARBA" id="ARBA00023268"/>
    </source>
</evidence>
<dbReference type="Pfam" id="PF00009">
    <property type="entry name" value="GTP_EFTU"/>
    <property type="match status" value="1"/>
</dbReference>
<proteinExistence type="inferred from homology"/>
<keyword evidence="17" id="KW-1185">Reference proteome</keyword>
<dbReference type="NCBIfam" id="NF004035">
    <property type="entry name" value="PRK05506.1"/>
    <property type="match status" value="1"/>
</dbReference>
<evidence type="ECO:0000259" key="14">
    <source>
        <dbReference type="PROSITE" id="PS51722"/>
    </source>
</evidence>
<dbReference type="HAMAP" id="MF_00062">
    <property type="entry name" value="Sulf_adenylyltr_sub1"/>
    <property type="match status" value="1"/>
</dbReference>
<keyword evidence="10" id="KW-0511">Multifunctional enzyme</keyword>
<dbReference type="EMBL" id="MVHD01000057">
    <property type="protein sequence ID" value="OQZ88414.1"/>
    <property type="molecule type" value="Genomic_DNA"/>
</dbReference>
<comment type="similarity">
    <text evidence="12">Belongs to the TRAFAC class translation factor GTPase superfamily. Classic translation factor GTPase family. CysN/NodQ subfamily.</text>
</comment>
<evidence type="ECO:0000256" key="3">
    <source>
        <dbReference type="ARBA" id="ARBA00005438"/>
    </source>
</evidence>
<keyword evidence="13 15" id="KW-0418">Kinase</keyword>
<dbReference type="InterPro" id="IPR044139">
    <property type="entry name" value="CysN_NoDQ_III"/>
</dbReference>
<dbReference type="Proteomes" id="UP001141650">
    <property type="component" value="Unassembled WGS sequence"/>
</dbReference>
<dbReference type="InterPro" id="IPR031157">
    <property type="entry name" value="G_TR_CS"/>
</dbReference>
<dbReference type="GO" id="GO:0005524">
    <property type="term" value="F:ATP binding"/>
    <property type="evidence" value="ECO:0007669"/>
    <property type="project" value="UniProtKB-UniRule"/>
</dbReference>
<dbReference type="EMBL" id="JACKVH010000022">
    <property type="protein sequence ID" value="MCV7381637.1"/>
    <property type="molecule type" value="Genomic_DNA"/>
</dbReference>
<dbReference type="PROSITE" id="PS51722">
    <property type="entry name" value="G_TR_2"/>
    <property type="match status" value="1"/>
</dbReference>
<dbReference type="InterPro" id="IPR002891">
    <property type="entry name" value="APS"/>
</dbReference>
<evidence type="ECO:0000313" key="17">
    <source>
        <dbReference type="Proteomes" id="UP000192319"/>
    </source>
</evidence>
<keyword evidence="9 12" id="KW-0342">GTP-binding</keyword>
<dbReference type="InterPro" id="IPR041757">
    <property type="entry name" value="CysN_GTP-bd"/>
</dbReference>
<evidence type="ECO:0000313" key="16">
    <source>
        <dbReference type="EMBL" id="OQZ88414.1"/>
    </source>
</evidence>
<dbReference type="GO" id="GO:0003924">
    <property type="term" value="F:GTPase activity"/>
    <property type="evidence" value="ECO:0007669"/>
    <property type="project" value="InterPro"/>
</dbReference>
<keyword evidence="5 12" id="KW-0808">Transferase</keyword>
<dbReference type="GO" id="GO:0004781">
    <property type="term" value="F:sulfate adenylyltransferase (ATP) activity"/>
    <property type="evidence" value="ECO:0007669"/>
    <property type="project" value="UniProtKB-UniRule"/>
</dbReference>
<protein>
    <recommendedName>
        <fullName evidence="12 13">Multifunctional fusion protein</fullName>
    </recommendedName>
    <domain>
        <recommendedName>
            <fullName evidence="12">Sulfate adenylyltransferase subunit 1</fullName>
            <ecNumber evidence="12">2.7.7.4</ecNumber>
        </recommendedName>
        <alternativeName>
            <fullName evidence="12">ATP-sulfurylase large subunit</fullName>
        </alternativeName>
        <alternativeName>
            <fullName evidence="12">Sulfate adenylate transferase</fullName>
            <shortName evidence="12">SAT</shortName>
        </alternativeName>
    </domain>
    <domain>
        <recommendedName>
            <fullName evidence="13">Adenylyl-sulfate kinase</fullName>
            <ecNumber evidence="13">2.7.1.25</ecNumber>
        </recommendedName>
        <alternativeName>
            <fullName evidence="13">APS kinase</fullName>
        </alternativeName>
        <alternativeName>
            <fullName evidence="13">ATP adenosine-5'-phosphosulfate 3'-phosphotransferase</fullName>
        </alternativeName>
        <alternativeName>
            <fullName evidence="13">Adenosine-5'-phosphosulfate kinase</fullName>
        </alternativeName>
    </domain>
</protein>
<dbReference type="SUPFAM" id="SSF50465">
    <property type="entry name" value="EF-Tu/eEF-1alpha/eIF2-gamma C-terminal domain"/>
    <property type="match status" value="1"/>
</dbReference>
<evidence type="ECO:0000256" key="13">
    <source>
        <dbReference type="HAMAP-Rule" id="MF_00065"/>
    </source>
</evidence>
<dbReference type="InterPro" id="IPR011779">
    <property type="entry name" value="SO4_adenylTrfase_lsu"/>
</dbReference>
<dbReference type="RefSeq" id="WP_083140416.1">
    <property type="nucleotide sequence ID" value="NZ_JACKVH010000022.1"/>
</dbReference>
<keyword evidence="8 12" id="KW-0067">ATP-binding</keyword>
<accession>A0AA41XTH0</accession>
<dbReference type="NCBIfam" id="TIGR02034">
    <property type="entry name" value="CysN"/>
    <property type="match status" value="1"/>
</dbReference>
<reference evidence="15" key="2">
    <citation type="submission" date="2020-07" db="EMBL/GenBank/DDBJ databases">
        <authorList>
            <person name="Pettersson B.M.F."/>
            <person name="Behra P.R.K."/>
            <person name="Ramesh M."/>
            <person name="Das S."/>
            <person name="Dasgupta S."/>
            <person name="Kirsebom L.A."/>
        </authorList>
    </citation>
    <scope>NUCLEOTIDE SEQUENCE</scope>
    <source>
        <strain evidence="15">CCUG 55640</strain>
    </source>
</reference>
<comment type="pathway">
    <text evidence="12">Sulfur metabolism; hydrogen sulfide biosynthesis; sulfite from sulfate: step 1/3.</text>
</comment>
<dbReference type="Pfam" id="PF01583">
    <property type="entry name" value="APS_kinase"/>
    <property type="match status" value="1"/>
</dbReference>
<feature type="active site" description="Phosphoserine intermediate" evidence="13">
    <location>
        <position position="526"/>
    </location>
</feature>
<evidence type="ECO:0000256" key="12">
    <source>
        <dbReference type="HAMAP-Rule" id="MF_00062"/>
    </source>
</evidence>
<feature type="binding site" evidence="12">
    <location>
        <begin position="91"/>
        <end position="95"/>
    </location>
    <ligand>
        <name>GTP</name>
        <dbReference type="ChEBI" id="CHEBI:37565"/>
    </ligand>
</feature>
<dbReference type="GO" id="GO:0070814">
    <property type="term" value="P:hydrogen sulfide biosynthetic process"/>
    <property type="evidence" value="ECO:0007669"/>
    <property type="project" value="UniProtKB-UniRule"/>
</dbReference>
<dbReference type="EC" id="2.7.7.4" evidence="12"/>
<evidence type="ECO:0000256" key="6">
    <source>
        <dbReference type="ARBA" id="ARBA00022695"/>
    </source>
</evidence>
<dbReference type="InterPro" id="IPR044138">
    <property type="entry name" value="CysN_II"/>
</dbReference>
<evidence type="ECO:0000256" key="11">
    <source>
        <dbReference type="ARBA" id="ARBA00049370"/>
    </source>
</evidence>
<dbReference type="InterPro" id="IPR009001">
    <property type="entry name" value="Transl_elong_EF1A/Init_IF2_C"/>
</dbReference>
<dbReference type="NCBIfam" id="NF003013">
    <property type="entry name" value="PRK03846.1"/>
    <property type="match status" value="1"/>
</dbReference>
<dbReference type="InterPro" id="IPR000795">
    <property type="entry name" value="T_Tr_GTP-bd_dom"/>
</dbReference>
<dbReference type="AlphaFoldDB" id="A0AA41XTH0"/>
<feature type="binding site" evidence="12">
    <location>
        <begin position="14"/>
        <end position="21"/>
    </location>
    <ligand>
        <name>GTP</name>
        <dbReference type="ChEBI" id="CHEBI:37565"/>
    </ligand>
</feature>
<comment type="function">
    <text evidence="2">APS kinase catalyzes the synthesis of activated sulfate.</text>
</comment>
<comment type="function">
    <text evidence="13">Catalyzes the synthesis of activated sulfate.</text>
</comment>
<evidence type="ECO:0000313" key="15">
    <source>
        <dbReference type="EMBL" id="MCV7381637.1"/>
    </source>
</evidence>
<dbReference type="SUPFAM" id="SSF50447">
    <property type="entry name" value="Translation proteins"/>
    <property type="match status" value="1"/>
</dbReference>
<evidence type="ECO:0000256" key="5">
    <source>
        <dbReference type="ARBA" id="ARBA00022679"/>
    </source>
</evidence>
<evidence type="ECO:0000256" key="7">
    <source>
        <dbReference type="ARBA" id="ARBA00022741"/>
    </source>
</evidence>
<dbReference type="CDD" id="cd03695">
    <property type="entry name" value="CysN_NodQ_II"/>
    <property type="match status" value="1"/>
</dbReference>
<dbReference type="PROSITE" id="PS00301">
    <property type="entry name" value="G_TR_1"/>
    <property type="match status" value="1"/>
</dbReference>
<evidence type="ECO:0000256" key="2">
    <source>
        <dbReference type="ARBA" id="ARBA00002357"/>
    </source>
</evidence>
<evidence type="ECO:0000256" key="8">
    <source>
        <dbReference type="ARBA" id="ARBA00022840"/>
    </source>
</evidence>
<dbReference type="InterPro" id="IPR054696">
    <property type="entry name" value="GTP-eEF1A_C"/>
</dbReference>
<dbReference type="CDD" id="cd02027">
    <property type="entry name" value="APSK"/>
    <property type="match status" value="1"/>
</dbReference>
<keyword evidence="7 12" id="KW-0547">Nucleotide-binding</keyword>
<comment type="function">
    <text evidence="12">With CysD forms the ATP sulfurylase (ATPS) that catalyzes the adenylation of sulfate producing adenosine 5'-phosphosulfate (APS) and diphosphate, the first enzymatic step in sulfur assimilation pathway. APS synthesis involves the formation of a high-energy phosphoric-sulfuric acid anhydride bond driven by GTP hydrolysis by CysN coupled to ATP hydrolysis by CysD.</text>
</comment>
<comment type="catalytic activity">
    <reaction evidence="11 12">
        <text>sulfate + ATP + H(+) = adenosine 5'-phosphosulfate + diphosphate</text>
        <dbReference type="Rhea" id="RHEA:18133"/>
        <dbReference type="ChEBI" id="CHEBI:15378"/>
        <dbReference type="ChEBI" id="CHEBI:16189"/>
        <dbReference type="ChEBI" id="CHEBI:30616"/>
        <dbReference type="ChEBI" id="CHEBI:33019"/>
        <dbReference type="ChEBI" id="CHEBI:58243"/>
        <dbReference type="EC" id="2.7.7.4"/>
    </reaction>
</comment>
<dbReference type="SUPFAM" id="SSF52540">
    <property type="entry name" value="P-loop containing nucleoside triphosphate hydrolases"/>
    <property type="match status" value="2"/>
</dbReference>
<dbReference type="GO" id="GO:0000103">
    <property type="term" value="P:sulfate assimilation"/>
    <property type="evidence" value="ECO:0007669"/>
    <property type="project" value="UniProtKB-UniRule"/>
</dbReference>
<dbReference type="InterPro" id="IPR059117">
    <property type="entry name" value="APS_kinase_dom"/>
</dbReference>
<organism evidence="15 18">
    <name type="scientific">Mycobacterium alsense</name>
    <dbReference type="NCBI Taxonomy" id="324058"/>
    <lineage>
        <taxon>Bacteria</taxon>
        <taxon>Bacillati</taxon>
        <taxon>Actinomycetota</taxon>
        <taxon>Actinomycetes</taxon>
        <taxon>Mycobacteriales</taxon>
        <taxon>Mycobacteriaceae</taxon>
        <taxon>Mycobacterium</taxon>
    </lineage>
</organism>
<dbReference type="GO" id="GO:0004020">
    <property type="term" value="F:adenylylsulfate kinase activity"/>
    <property type="evidence" value="ECO:0007669"/>
    <property type="project" value="UniProtKB-UniRule"/>
</dbReference>
<comment type="caution">
    <text evidence="15">The sequence shown here is derived from an EMBL/GenBank/DDBJ whole genome shotgun (WGS) entry which is preliminary data.</text>
</comment>
<reference evidence="16 17" key="1">
    <citation type="submission" date="2017-02" db="EMBL/GenBank/DDBJ databases">
        <title>The new phylogeny of genus Mycobacterium.</title>
        <authorList>
            <person name="Tortoli E."/>
            <person name="Trovato A."/>
            <person name="Cirillo D.M."/>
        </authorList>
    </citation>
    <scope>NUCLEOTIDE SEQUENCE [LARGE SCALE GENOMIC DNA]</scope>
    <source>
        <strain evidence="16 17">DSM 45230</strain>
    </source>
</reference>
<dbReference type="PANTHER" id="PTHR23115">
    <property type="entry name" value="TRANSLATION FACTOR"/>
    <property type="match status" value="1"/>
</dbReference>
<comment type="similarity">
    <text evidence="13">Belongs to the APS kinase family.</text>
</comment>
<comment type="catalytic activity">
    <reaction evidence="1 13">
        <text>adenosine 5'-phosphosulfate + ATP = 3'-phosphoadenylyl sulfate + ADP + H(+)</text>
        <dbReference type="Rhea" id="RHEA:24152"/>
        <dbReference type="ChEBI" id="CHEBI:15378"/>
        <dbReference type="ChEBI" id="CHEBI:30616"/>
        <dbReference type="ChEBI" id="CHEBI:58243"/>
        <dbReference type="ChEBI" id="CHEBI:58339"/>
        <dbReference type="ChEBI" id="CHEBI:456216"/>
        <dbReference type="EC" id="2.7.1.25"/>
    </reaction>
</comment>
<sequence>MAAPATLLRLATAGSVDDGKSTLIGRLLYDSKAVMEDQWASVEKTSKERGHDYTDLALVTDGLRAEREQGITIDVAYRYFATPKRKFIIADTPGHIQYTRNMVTGASTAQLVIVLVDARHGLLEQSRRHAFLASLLGIQHIVLAVNKMDLIDWDKTKFETIRDEFHAFAARLDVQDVATIPISALNGDNVVTKSDNSPWYEGPALLSHLEEVYIAGDRNLVDVRFPVQYVIRPQTREHQDHRSYAGTVASGVMRPGDEVVVLPVGKTTRITAIEGATGPVEEAFPPMAVSVSLADDIDISRGDMIARAHNQPRVTQDFDATVCWMADGSTLEPGHDYLIKHTTRTTRARVTALEYRLDVNTLHRDKTATALQLNELGRISLRTQVPLLLDEYTRNASTGSFILIDPNTNGTVAAGMVLRDVSAQTASPNTVRHKSLVGADARPRGRTIWFTGLSGSGKSTVAMQVERLLLESGVPAYVLDGDNLRHGLNADLGFSMADRAENLRRLAHVAALLADCGQTVLVPAISPLAEHRELARKVHAEAGFEFFEVFCDTPIDECETRDPKGLYAKARAGEIANFTGIDSPYQQPENPDLRLTPDRGVDEQARLVIDLLQLRG</sequence>
<dbReference type="Proteomes" id="UP000192319">
    <property type="component" value="Unassembled WGS sequence"/>
</dbReference>
<dbReference type="Gene3D" id="3.40.50.300">
    <property type="entry name" value="P-loop containing nucleotide triphosphate hydrolases"/>
    <property type="match status" value="2"/>
</dbReference>
<dbReference type="InterPro" id="IPR009000">
    <property type="entry name" value="Transl_B-barrel_sf"/>
</dbReference>
<dbReference type="HAMAP" id="MF_00065">
    <property type="entry name" value="Adenylyl_sulf_kinase"/>
    <property type="match status" value="1"/>
</dbReference>
<name>A0AA41XTH0_9MYCO</name>